<dbReference type="PANTHER" id="PTHR21310">
    <property type="entry name" value="AMINOGLYCOSIDE PHOSPHOTRANSFERASE-RELATED-RELATED"/>
    <property type="match status" value="1"/>
</dbReference>
<sequence>MSLPKPPETEEQKAKRAVMNQEIFENLRALLAKDPSINLDFELGQIHLDAKKKYFPNPMAELLRQRRKPPTPKPKRFVAALLRSPAKFVVLRPLSDAAKMLIFGLSAGWETSEEDKSSDSDGADRFQQGIRDVLRRGEVVAELLGRGGVIRCRGPGGVDLAIKSVPSSTKAPDTEYATLEYLAEHAPYFPAPKPHGLLEIGKSRLLIMTYIPSTTLKSVWSSLSHDNKRAIQDQLDRLFTRLRTLTQHGGRLGSVGGEGVSDSHAWVDHSDSDTVMTTATEFRDFQFSIKALCGPEYAAFLKSLLPPPPQDRLAVFTHGDLFAGNIMVDHDPTRPGTYVVSGIIDWEESGFYPPWFEASKVLYTFREDGRLDMQDWWRYVPDCVAPARYPTEWAVGRLWDRANGVNAY</sequence>
<proteinExistence type="predicted"/>
<dbReference type="AlphaFoldDB" id="A0A167RW30"/>
<dbReference type="Gene3D" id="3.90.1200.10">
    <property type="match status" value="1"/>
</dbReference>
<dbReference type="InterPro" id="IPR011009">
    <property type="entry name" value="Kinase-like_dom_sf"/>
</dbReference>
<dbReference type="OrthoDB" id="5404599at2759"/>
<reference evidence="2 3" key="1">
    <citation type="journal article" date="2016" name="Genome Biol. Evol.">
        <title>Divergent and convergent evolution of fungal pathogenicity.</title>
        <authorList>
            <person name="Shang Y."/>
            <person name="Xiao G."/>
            <person name="Zheng P."/>
            <person name="Cen K."/>
            <person name="Zhan S."/>
            <person name="Wang C."/>
        </authorList>
    </citation>
    <scope>NUCLEOTIDE SEQUENCE [LARGE SCALE GENOMIC DNA]</scope>
    <source>
        <strain evidence="2 3">RCEF 264</strain>
    </source>
</reference>
<dbReference type="CDD" id="cd05120">
    <property type="entry name" value="APH_ChoK_like"/>
    <property type="match status" value="1"/>
</dbReference>
<evidence type="ECO:0000313" key="3">
    <source>
        <dbReference type="Proteomes" id="UP000076874"/>
    </source>
</evidence>
<dbReference type="Proteomes" id="UP000076874">
    <property type="component" value="Unassembled WGS sequence"/>
</dbReference>
<dbReference type="InterPro" id="IPR002575">
    <property type="entry name" value="Aminoglycoside_PTrfase"/>
</dbReference>
<evidence type="ECO:0000313" key="2">
    <source>
        <dbReference type="EMBL" id="OAA58997.1"/>
    </source>
</evidence>
<dbReference type="SUPFAM" id="SSF56112">
    <property type="entry name" value="Protein kinase-like (PK-like)"/>
    <property type="match status" value="1"/>
</dbReference>
<accession>A0A167RW30</accession>
<comment type="caution">
    <text evidence="2">The sequence shown here is derived from an EMBL/GenBank/DDBJ whole genome shotgun (WGS) entry which is preliminary data.</text>
</comment>
<gene>
    <name evidence="2" type="ORF">SPI_06199</name>
</gene>
<dbReference type="InterPro" id="IPR051678">
    <property type="entry name" value="AGP_Transferase"/>
</dbReference>
<keyword evidence="3" id="KW-1185">Reference proteome</keyword>
<evidence type="ECO:0000259" key="1">
    <source>
        <dbReference type="Pfam" id="PF01636"/>
    </source>
</evidence>
<dbReference type="GO" id="GO:0016301">
    <property type="term" value="F:kinase activity"/>
    <property type="evidence" value="ECO:0007669"/>
    <property type="project" value="UniProtKB-KW"/>
</dbReference>
<dbReference type="STRING" id="1081102.A0A167RW30"/>
<organism evidence="2 3">
    <name type="scientific">Niveomyces insectorum RCEF 264</name>
    <dbReference type="NCBI Taxonomy" id="1081102"/>
    <lineage>
        <taxon>Eukaryota</taxon>
        <taxon>Fungi</taxon>
        <taxon>Dikarya</taxon>
        <taxon>Ascomycota</taxon>
        <taxon>Pezizomycotina</taxon>
        <taxon>Sordariomycetes</taxon>
        <taxon>Hypocreomycetidae</taxon>
        <taxon>Hypocreales</taxon>
        <taxon>Cordycipitaceae</taxon>
        <taxon>Niveomyces</taxon>
    </lineage>
</organism>
<keyword evidence="2" id="KW-0418">Kinase</keyword>
<protein>
    <submittedName>
        <fullName evidence="2">Protein kinase-like domain protein</fullName>
    </submittedName>
</protein>
<feature type="domain" description="Aminoglycoside phosphotransferase" evidence="1">
    <location>
        <begin position="173"/>
        <end position="369"/>
    </location>
</feature>
<dbReference type="EMBL" id="AZHD01000011">
    <property type="protein sequence ID" value="OAA58997.1"/>
    <property type="molecule type" value="Genomic_DNA"/>
</dbReference>
<dbReference type="Pfam" id="PF01636">
    <property type="entry name" value="APH"/>
    <property type="match status" value="1"/>
</dbReference>
<dbReference type="PANTHER" id="PTHR21310:SF15">
    <property type="entry name" value="AMINOGLYCOSIDE PHOSPHOTRANSFERASE DOMAIN-CONTAINING PROTEIN"/>
    <property type="match status" value="1"/>
</dbReference>
<keyword evidence="2" id="KW-0808">Transferase</keyword>
<name>A0A167RW30_9HYPO</name>